<accession>A0ABU2UAT1</accession>
<keyword evidence="1" id="KW-0732">Signal</keyword>
<dbReference type="EMBL" id="JAVREY010000281">
    <property type="protein sequence ID" value="MDT0470278.1"/>
    <property type="molecule type" value="Genomic_DNA"/>
</dbReference>
<comment type="caution">
    <text evidence="2">The sequence shown here is derived from an EMBL/GenBank/DDBJ whole genome shotgun (WGS) entry which is preliminary data.</text>
</comment>
<feature type="non-terminal residue" evidence="2">
    <location>
        <position position="79"/>
    </location>
</feature>
<gene>
    <name evidence="2" type="ORF">RM764_46580</name>
</gene>
<reference evidence="3" key="1">
    <citation type="submission" date="2023-07" db="EMBL/GenBank/DDBJ databases">
        <title>30 novel species of actinomycetes from the DSMZ collection.</title>
        <authorList>
            <person name="Nouioui I."/>
        </authorList>
    </citation>
    <scope>NUCLEOTIDE SEQUENCE [LARGE SCALE GENOMIC DNA]</scope>
    <source>
        <strain evidence="3">DSM 41699</strain>
    </source>
</reference>
<dbReference type="Proteomes" id="UP001183809">
    <property type="component" value="Unassembled WGS sequence"/>
</dbReference>
<feature type="chain" id="PRO_5047297640" evidence="1">
    <location>
        <begin position="33"/>
        <end position="79"/>
    </location>
</feature>
<name>A0ABU2UAT1_9ACTN</name>
<evidence type="ECO:0000313" key="3">
    <source>
        <dbReference type="Proteomes" id="UP001183809"/>
    </source>
</evidence>
<evidence type="ECO:0000256" key="1">
    <source>
        <dbReference type="SAM" id="SignalP"/>
    </source>
</evidence>
<feature type="signal peptide" evidence="1">
    <location>
        <begin position="1"/>
        <end position="32"/>
    </location>
</feature>
<sequence length="79" mass="8121">MLQNLKKSACWLAAPVIAILAVIATPASPAAAAKPHAQPGSTGLMPVDGFSGTKKCLVTCDDGVSLGPHQARSARHFRD</sequence>
<proteinExistence type="predicted"/>
<dbReference type="RefSeq" id="WP_311701708.1">
    <property type="nucleotide sequence ID" value="NZ_JAVREY010000281.1"/>
</dbReference>
<protein>
    <submittedName>
        <fullName evidence="2">Uncharacterized protein</fullName>
    </submittedName>
</protein>
<evidence type="ECO:0000313" key="2">
    <source>
        <dbReference type="EMBL" id="MDT0470278.1"/>
    </source>
</evidence>
<keyword evidence="3" id="KW-1185">Reference proteome</keyword>
<organism evidence="2 3">
    <name type="scientific">Streptomyces gibsoniae</name>
    <dbReference type="NCBI Taxonomy" id="3075529"/>
    <lineage>
        <taxon>Bacteria</taxon>
        <taxon>Bacillati</taxon>
        <taxon>Actinomycetota</taxon>
        <taxon>Actinomycetes</taxon>
        <taxon>Kitasatosporales</taxon>
        <taxon>Streptomycetaceae</taxon>
        <taxon>Streptomyces</taxon>
    </lineage>
</organism>